<feature type="transmembrane region" description="Helical" evidence="1">
    <location>
        <begin position="65"/>
        <end position="88"/>
    </location>
</feature>
<evidence type="ECO:0000313" key="3">
    <source>
        <dbReference type="Proteomes" id="UP000509667"/>
    </source>
</evidence>
<proteinExistence type="predicted"/>
<gene>
    <name evidence="2" type="ORF">HZS55_04235</name>
</gene>
<keyword evidence="1" id="KW-0812">Transmembrane</keyword>
<dbReference type="GeneID" id="56077044"/>
<reference evidence="2 3" key="1">
    <citation type="submission" date="2020-07" db="EMBL/GenBank/DDBJ databases">
        <title>Halosimplex pelagicum sp. nov. and Halosimplex rubrum sp. nov., isolated from salted brown alga Laminaria, and emended description of the genus Halosimplex.</title>
        <authorList>
            <person name="Cui H."/>
        </authorList>
    </citation>
    <scope>NUCLEOTIDE SEQUENCE [LARGE SCALE GENOMIC DNA]</scope>
    <source>
        <strain evidence="2 3">R27</strain>
    </source>
</reference>
<dbReference type="RefSeq" id="WP_179910497.1">
    <property type="nucleotide sequence ID" value="NZ_CP058910.1"/>
</dbReference>
<sequence length="93" mass="9420">MSRRLRVAGVAVGLACLALALATGGAAGQDEADNESVGSLVDDAGNATLALERASDLRDDRFRHIGSGGTVGLGLGLVVGSIASFGLWRARLR</sequence>
<dbReference type="KEGG" id="hrr:HZS55_04235"/>
<dbReference type="EMBL" id="CP058910">
    <property type="protein sequence ID" value="QLH76560.1"/>
    <property type="molecule type" value="Genomic_DNA"/>
</dbReference>
<keyword evidence="3" id="KW-1185">Reference proteome</keyword>
<protein>
    <submittedName>
        <fullName evidence="2">Uncharacterized protein</fullName>
    </submittedName>
</protein>
<evidence type="ECO:0000313" key="2">
    <source>
        <dbReference type="EMBL" id="QLH76560.1"/>
    </source>
</evidence>
<evidence type="ECO:0000256" key="1">
    <source>
        <dbReference type="SAM" id="Phobius"/>
    </source>
</evidence>
<name>A0A7D5P7S0_9EURY</name>
<dbReference type="Proteomes" id="UP000509667">
    <property type="component" value="Chromosome"/>
</dbReference>
<keyword evidence="1" id="KW-1133">Transmembrane helix</keyword>
<dbReference type="AlphaFoldDB" id="A0A7D5P7S0"/>
<accession>A0A7D5P7S0</accession>
<keyword evidence="1" id="KW-0472">Membrane</keyword>
<organism evidence="2 3">
    <name type="scientific">Halosimplex rubrum</name>
    <dbReference type="NCBI Taxonomy" id="869889"/>
    <lineage>
        <taxon>Archaea</taxon>
        <taxon>Methanobacteriati</taxon>
        <taxon>Methanobacteriota</taxon>
        <taxon>Stenosarchaea group</taxon>
        <taxon>Halobacteria</taxon>
        <taxon>Halobacteriales</taxon>
        <taxon>Haloarculaceae</taxon>
        <taxon>Halosimplex</taxon>
    </lineage>
</organism>